<reference evidence="2" key="1">
    <citation type="journal article" date="2023" name="Genome Biol. Evol.">
        <title>Long-read-based Genome Assembly of Drosophila gunungcola Reveals Fewer Chemosensory Genes in Flower-breeding Species.</title>
        <authorList>
            <person name="Negi A."/>
            <person name="Liao B.Y."/>
            <person name="Yeh S.D."/>
        </authorList>
    </citation>
    <scope>NUCLEOTIDE SEQUENCE</scope>
    <source>
        <strain evidence="2">Sukarami</strain>
    </source>
</reference>
<protein>
    <submittedName>
        <fullName evidence="2">Uncharacterized protein</fullName>
    </submittedName>
</protein>
<sequence length="123" mass="13786">AAATVCIASVSLYPRASTFVFDCVLFFKLNLWMCVHWGFNKIIGRVSNRALTNIIVHFAVIVIINFECVACVNSDSSNYNNYNNDDRQWHQQFGVQPVNYCAASKLIDLHCCDCLGSLGKSIE</sequence>
<feature type="transmembrane region" description="Helical" evidence="1">
    <location>
        <begin position="19"/>
        <end position="38"/>
    </location>
</feature>
<keyword evidence="3" id="KW-1185">Reference proteome</keyword>
<keyword evidence="1" id="KW-0472">Membrane</keyword>
<dbReference type="EMBL" id="JAMKOV010000002">
    <property type="protein sequence ID" value="KAI8042514.1"/>
    <property type="molecule type" value="Genomic_DNA"/>
</dbReference>
<feature type="transmembrane region" description="Helical" evidence="1">
    <location>
        <begin position="50"/>
        <end position="66"/>
    </location>
</feature>
<evidence type="ECO:0000313" key="2">
    <source>
        <dbReference type="EMBL" id="KAI8042514.1"/>
    </source>
</evidence>
<organism evidence="2 3">
    <name type="scientific">Drosophila gunungcola</name>
    <name type="common">fruit fly</name>
    <dbReference type="NCBI Taxonomy" id="103775"/>
    <lineage>
        <taxon>Eukaryota</taxon>
        <taxon>Metazoa</taxon>
        <taxon>Ecdysozoa</taxon>
        <taxon>Arthropoda</taxon>
        <taxon>Hexapoda</taxon>
        <taxon>Insecta</taxon>
        <taxon>Pterygota</taxon>
        <taxon>Neoptera</taxon>
        <taxon>Endopterygota</taxon>
        <taxon>Diptera</taxon>
        <taxon>Brachycera</taxon>
        <taxon>Muscomorpha</taxon>
        <taxon>Ephydroidea</taxon>
        <taxon>Drosophilidae</taxon>
        <taxon>Drosophila</taxon>
        <taxon>Sophophora</taxon>
    </lineage>
</organism>
<name>A0A9Q0BST5_9MUSC</name>
<comment type="caution">
    <text evidence="2">The sequence shown here is derived from an EMBL/GenBank/DDBJ whole genome shotgun (WGS) entry which is preliminary data.</text>
</comment>
<accession>A0A9Q0BST5</accession>
<evidence type="ECO:0000313" key="3">
    <source>
        <dbReference type="Proteomes" id="UP001059596"/>
    </source>
</evidence>
<keyword evidence="1" id="KW-0812">Transmembrane</keyword>
<keyword evidence="1" id="KW-1133">Transmembrane helix</keyword>
<feature type="non-terminal residue" evidence="2">
    <location>
        <position position="1"/>
    </location>
</feature>
<evidence type="ECO:0000256" key="1">
    <source>
        <dbReference type="SAM" id="Phobius"/>
    </source>
</evidence>
<proteinExistence type="predicted"/>
<dbReference type="AlphaFoldDB" id="A0A9Q0BST5"/>
<dbReference type="Proteomes" id="UP001059596">
    <property type="component" value="Unassembled WGS sequence"/>
</dbReference>
<gene>
    <name evidence="2" type="ORF">M5D96_003827</name>
</gene>